<dbReference type="InterPro" id="IPR036397">
    <property type="entry name" value="RNaseH_sf"/>
</dbReference>
<accession>A0ABS6A0E4</accession>
<dbReference type="Proteomes" id="UP000755654">
    <property type="component" value="Unassembled WGS sequence"/>
</dbReference>
<keyword evidence="3" id="KW-1185">Reference proteome</keyword>
<dbReference type="InterPro" id="IPR033390">
    <property type="entry name" value="Rv2179c-like"/>
</dbReference>
<gene>
    <name evidence="2" type="ORF">HAP95_12460</name>
</gene>
<dbReference type="SUPFAM" id="SSF53098">
    <property type="entry name" value="Ribonuclease H-like"/>
    <property type="match status" value="1"/>
</dbReference>
<organism evidence="2 3">
    <name type="scientific">Acidithiobacillus sulfurivorans</name>
    <dbReference type="NCBI Taxonomy" id="1958756"/>
    <lineage>
        <taxon>Bacteria</taxon>
        <taxon>Pseudomonadati</taxon>
        <taxon>Pseudomonadota</taxon>
        <taxon>Acidithiobacillia</taxon>
        <taxon>Acidithiobacillales</taxon>
        <taxon>Acidithiobacillaceae</taxon>
        <taxon>Acidithiobacillus</taxon>
    </lineage>
</organism>
<sequence length="197" mass="21856">MHDVMMDIEALSTQLGAVVLTIGAVVFDPESDQIGQSFAIRLPAQEQIDRGALVDIDTIQWWMDQSLEARQAAFQGPCAHSVAHGLGKFSRFLQRIPSERLRIWSNGPSFDSAQLQLLYARFQEPLGPGNGWPVRYNADRDCRTLFELAYPQGGIPVEDEGVAHNAADDAVWQARAVQACVRKFRGGRLFGVSSHFD</sequence>
<evidence type="ECO:0000259" key="1">
    <source>
        <dbReference type="Pfam" id="PF16473"/>
    </source>
</evidence>
<dbReference type="Pfam" id="PF16473">
    <property type="entry name" value="Rv2179c-like"/>
    <property type="match status" value="1"/>
</dbReference>
<evidence type="ECO:0000313" key="2">
    <source>
        <dbReference type="EMBL" id="MBU2760949.1"/>
    </source>
</evidence>
<feature type="domain" description="3'-5' exoribonuclease Rv2179c-like" evidence="1">
    <location>
        <begin position="3"/>
        <end position="180"/>
    </location>
</feature>
<dbReference type="EMBL" id="JAAOMP010000134">
    <property type="protein sequence ID" value="MBU2760949.1"/>
    <property type="molecule type" value="Genomic_DNA"/>
</dbReference>
<comment type="caution">
    <text evidence="2">The sequence shown here is derived from an EMBL/GenBank/DDBJ whole genome shotgun (WGS) entry which is preliminary data.</text>
</comment>
<dbReference type="RefSeq" id="WP_215884516.1">
    <property type="nucleotide sequence ID" value="NZ_JAAOMP010000134.1"/>
</dbReference>
<dbReference type="Gene3D" id="3.30.420.10">
    <property type="entry name" value="Ribonuclease H-like superfamily/Ribonuclease H"/>
    <property type="match status" value="1"/>
</dbReference>
<proteinExistence type="predicted"/>
<dbReference type="InterPro" id="IPR012337">
    <property type="entry name" value="RNaseH-like_sf"/>
</dbReference>
<protein>
    <submittedName>
        <fullName evidence="2">3'-5' exoribonuclease</fullName>
    </submittedName>
</protein>
<name>A0ABS6A0E4_9PROT</name>
<evidence type="ECO:0000313" key="3">
    <source>
        <dbReference type="Proteomes" id="UP000755654"/>
    </source>
</evidence>
<reference evidence="2 3" key="1">
    <citation type="journal article" date="2021" name="ISME J.">
        <title>Genomic evolution of the class Acidithiobacillia: deep-branching Proteobacteria living in extreme acidic conditions.</title>
        <authorList>
            <person name="Moya-Beltran A."/>
            <person name="Beard S."/>
            <person name="Rojas-Villalobos C."/>
            <person name="Issotta F."/>
            <person name="Gallardo Y."/>
            <person name="Ulloa R."/>
            <person name="Giaveno A."/>
            <person name="Degli Esposti M."/>
            <person name="Johnson D.B."/>
            <person name="Quatrini R."/>
        </authorList>
    </citation>
    <scope>NUCLEOTIDE SEQUENCE [LARGE SCALE GENOMIC DNA]</scope>
    <source>
        <strain evidence="2 3">RW2</strain>
    </source>
</reference>